<dbReference type="AlphaFoldDB" id="A0A6A8HHG7"/>
<dbReference type="RefSeq" id="WP_154236500.1">
    <property type="nucleotide sequence ID" value="NZ_WKNS01000002.1"/>
</dbReference>
<name>A0A6A8HHG7_9LACO</name>
<organism evidence="1">
    <name type="scientific">Ligilactobacillus ruminis</name>
    <dbReference type="NCBI Taxonomy" id="1623"/>
    <lineage>
        <taxon>Bacteria</taxon>
        <taxon>Bacillati</taxon>
        <taxon>Bacillota</taxon>
        <taxon>Bacilli</taxon>
        <taxon>Lactobacillales</taxon>
        <taxon>Lactobacillaceae</taxon>
        <taxon>Ligilactobacillus</taxon>
    </lineage>
</organism>
<reference evidence="1" key="1">
    <citation type="journal article" date="2019" name="Nat. Med.">
        <title>A library of human gut bacterial isolates paired with longitudinal multiomics data enables mechanistic microbiome research.</title>
        <authorList>
            <person name="Poyet M."/>
            <person name="Groussin M."/>
            <person name="Gibbons S.M."/>
            <person name="Avila-Pacheco J."/>
            <person name="Jiang X."/>
            <person name="Kearney S.M."/>
            <person name="Perrotta A.R."/>
            <person name="Berdy B."/>
            <person name="Zhao S."/>
            <person name="Lieberman T.D."/>
            <person name="Swanson P.K."/>
            <person name="Smith M."/>
            <person name="Roesemann S."/>
            <person name="Alexander J.E."/>
            <person name="Rich S.A."/>
            <person name="Livny J."/>
            <person name="Vlamakis H."/>
            <person name="Clish C."/>
            <person name="Bullock K."/>
            <person name="Deik A."/>
            <person name="Scott J."/>
            <person name="Pierce K.A."/>
            <person name="Xavier R.J."/>
            <person name="Alm E.J."/>
        </authorList>
    </citation>
    <scope>NUCLEOTIDE SEQUENCE</scope>
    <source>
        <strain evidence="1">BIOML-A18</strain>
    </source>
</reference>
<accession>A0A6A8HHG7</accession>
<protein>
    <submittedName>
        <fullName evidence="1">Uncharacterized protein</fullName>
    </submittedName>
</protein>
<proteinExistence type="predicted"/>
<sequence>MQMTKGFMIVDEIMSDIENEVKMHIEQGFEIDDVVDSELKYADMIFVLCSIYDLSTAQSETIFERYGYDVLKKYD</sequence>
<dbReference type="EMBL" id="WKOD01000002">
    <property type="protein sequence ID" value="MSA67809.1"/>
    <property type="molecule type" value="Genomic_DNA"/>
</dbReference>
<gene>
    <name evidence="1" type="ORF">GKC89_01480</name>
</gene>
<comment type="caution">
    <text evidence="1">The sequence shown here is derived from an EMBL/GenBank/DDBJ whole genome shotgun (WGS) entry which is preliminary data.</text>
</comment>
<evidence type="ECO:0000313" key="1">
    <source>
        <dbReference type="EMBL" id="MSA67809.1"/>
    </source>
</evidence>